<dbReference type="EMBL" id="GL736551">
    <property type="protein sequence ID" value="EFX60373.1"/>
    <property type="molecule type" value="Genomic_DNA"/>
</dbReference>
<feature type="coiled-coil region" evidence="1">
    <location>
        <begin position="7"/>
        <end position="34"/>
    </location>
</feature>
<sequence>MALFIKHNYSQEELDKLDENVEKAVDNLKQAMAVVARIKIRLQKHIEKHDQYKSFY</sequence>
<accession>E9I6K7</accession>
<feature type="non-terminal residue" evidence="2">
    <location>
        <position position="1"/>
    </location>
</feature>
<dbReference type="AlphaFoldDB" id="E9I6K7"/>
<evidence type="ECO:0000313" key="2">
    <source>
        <dbReference type="EMBL" id="EFX60373.1"/>
    </source>
</evidence>
<dbReference type="HOGENOM" id="CLU_3020237_0_0_1"/>
<dbReference type="Proteomes" id="UP000000305">
    <property type="component" value="Unassembled WGS sequence"/>
</dbReference>
<evidence type="ECO:0000313" key="3">
    <source>
        <dbReference type="Proteomes" id="UP000000305"/>
    </source>
</evidence>
<name>E9I6K7_DAPPU</name>
<gene>
    <name evidence="2" type="ORF">DAPPUDRAFT_344139</name>
</gene>
<keyword evidence="3" id="KW-1185">Reference proteome</keyword>
<proteinExistence type="predicted"/>
<protein>
    <submittedName>
        <fullName evidence="2">Uncharacterized protein</fullName>
    </submittedName>
</protein>
<reference evidence="2 3" key="1">
    <citation type="journal article" date="2011" name="Science">
        <title>The ecoresponsive genome of Daphnia pulex.</title>
        <authorList>
            <person name="Colbourne J.K."/>
            <person name="Pfrender M.E."/>
            <person name="Gilbert D."/>
            <person name="Thomas W.K."/>
            <person name="Tucker A."/>
            <person name="Oakley T.H."/>
            <person name="Tokishita S."/>
            <person name="Aerts A."/>
            <person name="Arnold G.J."/>
            <person name="Basu M.K."/>
            <person name="Bauer D.J."/>
            <person name="Caceres C.E."/>
            <person name="Carmel L."/>
            <person name="Casola C."/>
            <person name="Choi J.H."/>
            <person name="Detter J.C."/>
            <person name="Dong Q."/>
            <person name="Dusheyko S."/>
            <person name="Eads B.D."/>
            <person name="Frohlich T."/>
            <person name="Geiler-Samerotte K.A."/>
            <person name="Gerlach D."/>
            <person name="Hatcher P."/>
            <person name="Jogdeo S."/>
            <person name="Krijgsveld J."/>
            <person name="Kriventseva E.V."/>
            <person name="Kultz D."/>
            <person name="Laforsch C."/>
            <person name="Lindquist E."/>
            <person name="Lopez J."/>
            <person name="Manak J.R."/>
            <person name="Muller J."/>
            <person name="Pangilinan J."/>
            <person name="Patwardhan R.P."/>
            <person name="Pitluck S."/>
            <person name="Pritham E.J."/>
            <person name="Rechtsteiner A."/>
            <person name="Rho M."/>
            <person name="Rogozin I.B."/>
            <person name="Sakarya O."/>
            <person name="Salamov A."/>
            <person name="Schaack S."/>
            <person name="Shapiro H."/>
            <person name="Shiga Y."/>
            <person name="Skalitzky C."/>
            <person name="Smith Z."/>
            <person name="Souvorov A."/>
            <person name="Sung W."/>
            <person name="Tang Z."/>
            <person name="Tsuchiya D."/>
            <person name="Tu H."/>
            <person name="Vos H."/>
            <person name="Wang M."/>
            <person name="Wolf Y.I."/>
            <person name="Yamagata H."/>
            <person name="Yamada T."/>
            <person name="Ye Y."/>
            <person name="Shaw J.R."/>
            <person name="Andrews J."/>
            <person name="Crease T.J."/>
            <person name="Tang H."/>
            <person name="Lucas S.M."/>
            <person name="Robertson H.M."/>
            <person name="Bork P."/>
            <person name="Koonin E.V."/>
            <person name="Zdobnov E.M."/>
            <person name="Grigoriev I.V."/>
            <person name="Lynch M."/>
            <person name="Boore J.L."/>
        </authorList>
    </citation>
    <scope>NUCLEOTIDE SEQUENCE [LARGE SCALE GENOMIC DNA]</scope>
</reference>
<keyword evidence="1" id="KW-0175">Coiled coil</keyword>
<evidence type="ECO:0000256" key="1">
    <source>
        <dbReference type="SAM" id="Coils"/>
    </source>
</evidence>
<organism evidence="2 3">
    <name type="scientific">Daphnia pulex</name>
    <name type="common">Water flea</name>
    <dbReference type="NCBI Taxonomy" id="6669"/>
    <lineage>
        <taxon>Eukaryota</taxon>
        <taxon>Metazoa</taxon>
        <taxon>Ecdysozoa</taxon>
        <taxon>Arthropoda</taxon>
        <taxon>Crustacea</taxon>
        <taxon>Branchiopoda</taxon>
        <taxon>Diplostraca</taxon>
        <taxon>Cladocera</taxon>
        <taxon>Anomopoda</taxon>
        <taxon>Daphniidae</taxon>
        <taxon>Daphnia</taxon>
    </lineage>
</organism>
<dbReference type="InParanoid" id="E9I6K7"/>
<dbReference type="KEGG" id="dpx:DAPPUDRAFT_344139"/>